<evidence type="ECO:0000256" key="4">
    <source>
        <dbReference type="ARBA" id="ARBA00040480"/>
    </source>
</evidence>
<name>A0ABU5V395_9GAMM</name>
<dbReference type="RefSeq" id="WP_323438673.1">
    <property type="nucleotide sequence ID" value="NZ_JAYFUH010000126.1"/>
</dbReference>
<keyword evidence="1" id="KW-0547">Nucleotide-binding</keyword>
<comment type="similarity">
    <text evidence="3">Belongs to the AAA ATPase family. Highly divergent.</text>
</comment>
<dbReference type="InterPro" id="IPR003593">
    <property type="entry name" value="AAA+_ATPase"/>
</dbReference>
<dbReference type="SUPFAM" id="SSF52540">
    <property type="entry name" value="P-loop containing nucleoside triphosphate hydrolases"/>
    <property type="match status" value="1"/>
</dbReference>
<accession>A0ABU5V395</accession>
<feature type="domain" description="AAA+ ATPase" evidence="5">
    <location>
        <begin position="265"/>
        <end position="398"/>
    </location>
</feature>
<dbReference type="InterPro" id="IPR052381">
    <property type="entry name" value="AAA_domain_protein"/>
</dbReference>
<dbReference type="Gene3D" id="3.40.50.300">
    <property type="entry name" value="P-loop containing nucleotide triphosphate hydrolases"/>
    <property type="match status" value="1"/>
</dbReference>
<dbReference type="InterPro" id="IPR003959">
    <property type="entry name" value="ATPase_AAA_core"/>
</dbReference>
<reference evidence="6 7" key="1">
    <citation type="submission" date="2023-12" db="EMBL/GenBank/DDBJ databases">
        <title>Stenotrophomonas guangdongensis sp. nov., isolated from wilted pepper plants (Capsicum annuum).</title>
        <authorList>
            <person name="Qiu M."/>
            <person name="Li Y."/>
            <person name="Liu Q."/>
            <person name="Zhang X."/>
            <person name="Huang Y."/>
            <person name="Guo R."/>
            <person name="Hu M."/>
            <person name="Zhou J."/>
            <person name="Zhou X."/>
        </authorList>
    </citation>
    <scope>NUCLEOTIDE SEQUENCE [LARGE SCALE GENOMIC DNA]</scope>
    <source>
        <strain evidence="6 7">MH1</strain>
    </source>
</reference>
<organism evidence="6 7">
    <name type="scientific">Stenotrophomonas capsici</name>
    <dbReference type="NCBI Taxonomy" id="3110230"/>
    <lineage>
        <taxon>Bacteria</taxon>
        <taxon>Pseudomonadati</taxon>
        <taxon>Pseudomonadota</taxon>
        <taxon>Gammaproteobacteria</taxon>
        <taxon>Lysobacterales</taxon>
        <taxon>Lysobacteraceae</taxon>
        <taxon>Stenotrophomonas</taxon>
    </lineage>
</organism>
<dbReference type="PANTHER" id="PTHR42960">
    <property type="entry name" value="YCF46 PROTEIN"/>
    <property type="match status" value="1"/>
</dbReference>
<gene>
    <name evidence="6" type="ORF">VA603_09640</name>
</gene>
<dbReference type="Pfam" id="PF00004">
    <property type="entry name" value="AAA"/>
    <property type="match status" value="1"/>
</dbReference>
<dbReference type="InterPro" id="IPR027417">
    <property type="entry name" value="P-loop_NTPase"/>
</dbReference>
<evidence type="ECO:0000256" key="1">
    <source>
        <dbReference type="ARBA" id="ARBA00022741"/>
    </source>
</evidence>
<comment type="caution">
    <text evidence="6">The sequence shown here is derived from an EMBL/GenBank/DDBJ whole genome shotgun (WGS) entry which is preliminary data.</text>
</comment>
<dbReference type="EMBL" id="JAYFUH010000126">
    <property type="protein sequence ID" value="MEA5667792.1"/>
    <property type="molecule type" value="Genomic_DNA"/>
</dbReference>
<dbReference type="Gene3D" id="1.10.8.60">
    <property type="match status" value="1"/>
</dbReference>
<sequence>MSELQDLTALIRANTPLIVIQTQDESRVVELFRQALMHVWRALYRWSITEGLRRIDMDREDEAFGPPDASSVLRMIQEAEQRGIYLLLDFHPYLGYASHQRLLRDIVQRRHSQPHVLVLVGAKVELPPELEALATRFNPRLPDANALLKMLREEAASYARDNGGRRVEADQDAVQQILRNLRGLSMTDARRIARQLIYEDGALQADDLPQLAKLKFELLNRSGNLHYEYDSARFNEVAGARRLKRWIEQRRAVFVSGNAPPGLDPPKGMLLLGVQGCGKSMLAKATAAGFGVPLLRLDFGTLYNKYHGETEKNLRETLTSAEQLAPCVLWIDEIEKGLASNGEDGGVSRRVLGYLLTWLAERKAPVFIVATANQVHELPAELLRKGRFDEIFFVDLPAPDVRVELLQLHLQRRQLDPEAFALPALAAASEGFSGAEIEQAVVAGLYAAHAEQRPLDTELLMAEIRNTRPLSVLMAEQVQSLRDWARERTVPAD</sequence>
<evidence type="ECO:0000313" key="7">
    <source>
        <dbReference type="Proteomes" id="UP001301653"/>
    </source>
</evidence>
<keyword evidence="2" id="KW-0067">ATP-binding</keyword>
<dbReference type="PANTHER" id="PTHR42960:SF1">
    <property type="entry name" value="YCF46 PROTEIN"/>
    <property type="match status" value="1"/>
</dbReference>
<evidence type="ECO:0000259" key="5">
    <source>
        <dbReference type="SMART" id="SM00382"/>
    </source>
</evidence>
<protein>
    <recommendedName>
        <fullName evidence="4">Uncharacterized AAA domain-containing protein ycf46</fullName>
    </recommendedName>
</protein>
<evidence type="ECO:0000256" key="3">
    <source>
        <dbReference type="ARBA" id="ARBA00038088"/>
    </source>
</evidence>
<proteinExistence type="inferred from homology"/>
<dbReference type="Proteomes" id="UP001301653">
    <property type="component" value="Unassembled WGS sequence"/>
</dbReference>
<keyword evidence="7" id="KW-1185">Reference proteome</keyword>
<dbReference type="SMART" id="SM00382">
    <property type="entry name" value="AAA"/>
    <property type="match status" value="1"/>
</dbReference>
<evidence type="ECO:0000313" key="6">
    <source>
        <dbReference type="EMBL" id="MEA5667792.1"/>
    </source>
</evidence>
<evidence type="ECO:0000256" key="2">
    <source>
        <dbReference type="ARBA" id="ARBA00022840"/>
    </source>
</evidence>